<name>A0A5C7I7T8_9ROSI</name>
<evidence type="ECO:0000313" key="2">
    <source>
        <dbReference type="Proteomes" id="UP000323000"/>
    </source>
</evidence>
<dbReference type="OrthoDB" id="1709135at2759"/>
<dbReference type="AlphaFoldDB" id="A0A5C7I7T8"/>
<sequence length="67" mass="7708">MKDQLFSMTTDDIVRAFRLLDNEIRVLKVCSAFSSEFDILATLCYFGRDDPVMGYCHSHLASFDCFT</sequence>
<organism evidence="1 2">
    <name type="scientific">Acer yangbiense</name>
    <dbReference type="NCBI Taxonomy" id="1000413"/>
    <lineage>
        <taxon>Eukaryota</taxon>
        <taxon>Viridiplantae</taxon>
        <taxon>Streptophyta</taxon>
        <taxon>Embryophyta</taxon>
        <taxon>Tracheophyta</taxon>
        <taxon>Spermatophyta</taxon>
        <taxon>Magnoliopsida</taxon>
        <taxon>eudicotyledons</taxon>
        <taxon>Gunneridae</taxon>
        <taxon>Pentapetalae</taxon>
        <taxon>rosids</taxon>
        <taxon>malvids</taxon>
        <taxon>Sapindales</taxon>
        <taxon>Sapindaceae</taxon>
        <taxon>Hippocastanoideae</taxon>
        <taxon>Acereae</taxon>
        <taxon>Acer</taxon>
    </lineage>
</organism>
<dbReference type="EMBL" id="VAHF01000003">
    <property type="protein sequence ID" value="TXG65128.1"/>
    <property type="molecule type" value="Genomic_DNA"/>
</dbReference>
<accession>A0A5C7I7T8</accession>
<protein>
    <submittedName>
        <fullName evidence="1">Uncharacterized protein</fullName>
    </submittedName>
</protein>
<dbReference type="Proteomes" id="UP000323000">
    <property type="component" value="Chromosome 3"/>
</dbReference>
<proteinExistence type="predicted"/>
<keyword evidence="2" id="KW-1185">Reference proteome</keyword>
<reference evidence="2" key="1">
    <citation type="journal article" date="2019" name="Gigascience">
        <title>De novo genome assembly of the endangered Acer yangbiense, a plant species with extremely small populations endemic to Yunnan Province, China.</title>
        <authorList>
            <person name="Yang J."/>
            <person name="Wariss H.M."/>
            <person name="Tao L."/>
            <person name="Zhang R."/>
            <person name="Yun Q."/>
            <person name="Hollingsworth P."/>
            <person name="Dao Z."/>
            <person name="Luo G."/>
            <person name="Guo H."/>
            <person name="Ma Y."/>
            <person name="Sun W."/>
        </authorList>
    </citation>
    <scope>NUCLEOTIDE SEQUENCE [LARGE SCALE GENOMIC DNA]</scope>
    <source>
        <strain evidence="2">cv. Malutang</strain>
    </source>
</reference>
<comment type="caution">
    <text evidence="1">The sequence shown here is derived from an EMBL/GenBank/DDBJ whole genome shotgun (WGS) entry which is preliminary data.</text>
</comment>
<gene>
    <name evidence="1" type="ORF">EZV62_006403</name>
</gene>
<evidence type="ECO:0000313" key="1">
    <source>
        <dbReference type="EMBL" id="TXG65128.1"/>
    </source>
</evidence>